<dbReference type="GO" id="GO:0046872">
    <property type="term" value="F:metal ion binding"/>
    <property type="evidence" value="ECO:0007669"/>
    <property type="project" value="UniProtKB-KW"/>
</dbReference>
<evidence type="ECO:0000256" key="5">
    <source>
        <dbReference type="ARBA" id="ARBA00023049"/>
    </source>
</evidence>
<dbReference type="EMBL" id="VGIR01000003">
    <property type="protein sequence ID" value="MBM3330441.1"/>
    <property type="molecule type" value="Genomic_DNA"/>
</dbReference>
<evidence type="ECO:0000313" key="10">
    <source>
        <dbReference type="Proteomes" id="UP000779900"/>
    </source>
</evidence>
<dbReference type="PANTHER" id="PTHR30471:SF3">
    <property type="entry name" value="UPF0758 PROTEIN YEES-RELATED"/>
    <property type="match status" value="1"/>
</dbReference>
<dbReference type="CDD" id="cd08071">
    <property type="entry name" value="MPN_DUF2466"/>
    <property type="match status" value="1"/>
</dbReference>
<dbReference type="GO" id="GO:0006508">
    <property type="term" value="P:proteolysis"/>
    <property type="evidence" value="ECO:0007669"/>
    <property type="project" value="UniProtKB-KW"/>
</dbReference>
<accession>A0A937XEZ1</accession>
<keyword evidence="4" id="KW-0862">Zinc</keyword>
<dbReference type="Gene3D" id="1.10.150.20">
    <property type="entry name" value="5' to 3' exonuclease, C-terminal subdomain"/>
    <property type="match status" value="1"/>
</dbReference>
<organism evidence="9 10">
    <name type="scientific">candidate division WOR-3 bacterium</name>
    <dbReference type="NCBI Taxonomy" id="2052148"/>
    <lineage>
        <taxon>Bacteria</taxon>
        <taxon>Bacteria division WOR-3</taxon>
    </lineage>
</organism>
<keyword evidence="1" id="KW-0645">Protease</keyword>
<dbReference type="AlphaFoldDB" id="A0A937XEZ1"/>
<dbReference type="NCBIfam" id="TIGR00608">
    <property type="entry name" value="radc"/>
    <property type="match status" value="1"/>
</dbReference>
<keyword evidence="2" id="KW-0479">Metal-binding</keyword>
<dbReference type="Pfam" id="PF20582">
    <property type="entry name" value="UPF0758_N"/>
    <property type="match status" value="1"/>
</dbReference>
<evidence type="ECO:0000313" key="9">
    <source>
        <dbReference type="EMBL" id="MBM3330441.1"/>
    </source>
</evidence>
<comment type="similarity">
    <text evidence="6">Belongs to the UPF0758 family.</text>
</comment>
<keyword evidence="5" id="KW-0482">Metalloprotease</keyword>
<dbReference type="Proteomes" id="UP000779900">
    <property type="component" value="Unassembled WGS sequence"/>
</dbReference>
<reference evidence="9" key="1">
    <citation type="submission" date="2019-03" db="EMBL/GenBank/DDBJ databases">
        <title>Lake Tanganyika Metagenome-Assembled Genomes (MAGs).</title>
        <authorList>
            <person name="Tran P."/>
        </authorList>
    </citation>
    <scope>NUCLEOTIDE SEQUENCE</scope>
    <source>
        <strain evidence="9">K_DeepCast_150m_m2_040</strain>
    </source>
</reference>
<dbReference type="Gene3D" id="3.40.140.10">
    <property type="entry name" value="Cytidine Deaminase, domain 2"/>
    <property type="match status" value="1"/>
</dbReference>
<dbReference type="PANTHER" id="PTHR30471">
    <property type="entry name" value="DNA REPAIR PROTEIN RADC"/>
    <property type="match status" value="1"/>
</dbReference>
<dbReference type="SUPFAM" id="SSF47781">
    <property type="entry name" value="RuvA domain 2-like"/>
    <property type="match status" value="1"/>
</dbReference>
<evidence type="ECO:0000256" key="3">
    <source>
        <dbReference type="ARBA" id="ARBA00022801"/>
    </source>
</evidence>
<dbReference type="GO" id="GO:0008237">
    <property type="term" value="F:metallopeptidase activity"/>
    <property type="evidence" value="ECO:0007669"/>
    <property type="project" value="UniProtKB-KW"/>
</dbReference>
<evidence type="ECO:0000256" key="1">
    <source>
        <dbReference type="ARBA" id="ARBA00022670"/>
    </source>
</evidence>
<feature type="region of interest" description="Disordered" evidence="7">
    <location>
        <begin position="1"/>
        <end position="23"/>
    </location>
</feature>
<dbReference type="InterPro" id="IPR037518">
    <property type="entry name" value="MPN"/>
</dbReference>
<evidence type="ECO:0000256" key="7">
    <source>
        <dbReference type="SAM" id="MobiDB-lite"/>
    </source>
</evidence>
<keyword evidence="3" id="KW-0378">Hydrolase</keyword>
<gene>
    <name evidence="9" type="ORF">FJY68_01160</name>
</gene>
<evidence type="ECO:0000256" key="2">
    <source>
        <dbReference type="ARBA" id="ARBA00022723"/>
    </source>
</evidence>
<evidence type="ECO:0000256" key="4">
    <source>
        <dbReference type="ARBA" id="ARBA00022833"/>
    </source>
</evidence>
<dbReference type="PROSITE" id="PS50249">
    <property type="entry name" value="MPN"/>
    <property type="match status" value="1"/>
</dbReference>
<proteinExistence type="inferred from homology"/>
<protein>
    <submittedName>
        <fullName evidence="9">JAB domain-containing protein</fullName>
    </submittedName>
</protein>
<dbReference type="PROSITE" id="PS01302">
    <property type="entry name" value="UPF0758"/>
    <property type="match status" value="1"/>
</dbReference>
<dbReference type="InterPro" id="IPR046778">
    <property type="entry name" value="UPF0758_N"/>
</dbReference>
<evidence type="ECO:0000259" key="8">
    <source>
        <dbReference type="PROSITE" id="PS50249"/>
    </source>
</evidence>
<dbReference type="NCBIfam" id="NF000642">
    <property type="entry name" value="PRK00024.1"/>
    <property type="match status" value="1"/>
</dbReference>
<feature type="domain" description="MPN" evidence="8">
    <location>
        <begin position="116"/>
        <end position="238"/>
    </location>
</feature>
<comment type="caution">
    <text evidence="9">The sequence shown here is derived from an EMBL/GenBank/DDBJ whole genome shotgun (WGS) entry which is preliminary data.</text>
</comment>
<dbReference type="InterPro" id="IPR025657">
    <property type="entry name" value="RadC_JAB"/>
</dbReference>
<evidence type="ECO:0000256" key="6">
    <source>
        <dbReference type="RuleBase" id="RU003797"/>
    </source>
</evidence>
<dbReference type="InterPro" id="IPR020891">
    <property type="entry name" value="UPF0758_CS"/>
</dbReference>
<dbReference type="InterPro" id="IPR010994">
    <property type="entry name" value="RuvA_2-like"/>
</dbReference>
<name>A0A937XEZ1_UNCW3</name>
<dbReference type="Pfam" id="PF04002">
    <property type="entry name" value="RadC"/>
    <property type="match status" value="1"/>
</dbReference>
<sequence length="238" mass="26654">MTKDEVRMTNDRKQTMRDTPVHERPRERLVKVGAANLSEVELLSIIISRGTRGMPVRDIAQQLVNQFHSVADVGRASVEELVRVPGIGKAKACQIVAAFELARRSDDTPCVKERADLSDPKDVARRARLSIREWRKECFLTFYVDSRNRHIGDAEVSVGSLDTTLAHPREVFERAIRAGAAGVIVVHNHPSGDPTPSDDDIRLTRRLTEAGKILGIRLLDHVVLSRDSHYSFRSHALV</sequence>
<dbReference type="InterPro" id="IPR001405">
    <property type="entry name" value="UPF0758"/>
</dbReference>